<evidence type="ECO:0000313" key="5">
    <source>
        <dbReference type="EMBL" id="NWJ46964.1"/>
    </source>
</evidence>
<evidence type="ECO:0000313" key="6">
    <source>
        <dbReference type="EMBL" id="WJW70041.1"/>
    </source>
</evidence>
<dbReference type="Gene3D" id="3.60.21.10">
    <property type="match status" value="1"/>
</dbReference>
<dbReference type="SUPFAM" id="SSF56300">
    <property type="entry name" value="Metallo-dependent phosphatases"/>
    <property type="match status" value="1"/>
</dbReference>
<geneLocation type="plasmid" evidence="6 8">
    <name>unnamed1</name>
</geneLocation>
<proteinExistence type="predicted"/>
<dbReference type="InterPro" id="IPR039331">
    <property type="entry name" value="PAPs-like"/>
</dbReference>
<feature type="signal peptide" evidence="3">
    <location>
        <begin position="1"/>
        <end position="27"/>
    </location>
</feature>
<dbReference type="GO" id="GO:0003993">
    <property type="term" value="F:acid phosphatase activity"/>
    <property type="evidence" value="ECO:0007669"/>
    <property type="project" value="InterPro"/>
</dbReference>
<dbReference type="Proteomes" id="UP001431572">
    <property type="component" value="Plasmid unnamed1"/>
</dbReference>
<dbReference type="PANTHER" id="PTHR22953">
    <property type="entry name" value="ACID PHOSPHATASE RELATED"/>
    <property type="match status" value="1"/>
</dbReference>
<dbReference type="Proteomes" id="UP000521676">
    <property type="component" value="Unassembled WGS sequence"/>
</dbReference>
<evidence type="ECO:0000313" key="8">
    <source>
        <dbReference type="Proteomes" id="UP001431572"/>
    </source>
</evidence>
<feature type="region of interest" description="Disordered" evidence="2">
    <location>
        <begin position="35"/>
        <end position="80"/>
    </location>
</feature>
<dbReference type="EMBL" id="CP128401">
    <property type="protein sequence ID" value="WJW70041.1"/>
    <property type="molecule type" value="Genomic_DNA"/>
</dbReference>
<feature type="domain" description="Calcineurin-like phosphoesterase" evidence="4">
    <location>
        <begin position="193"/>
        <end position="448"/>
    </location>
</feature>
<dbReference type="PROSITE" id="PS51318">
    <property type="entry name" value="TAT"/>
    <property type="match status" value="1"/>
</dbReference>
<sequence>MSDKQTNTWLTRRKFVRMALLASPALALIACGEQPTATPQPQTQQLLNTPTSTPQPQPQTQPTAVSTVQKSDSKKAQTPTAGIVSVNPAFAMPELLGRPTNNSIAVNIVPVKKLELYVEYGTESAKYTVQTKTIIGEAATPVETLLENLQPNTRYYYRVRYREPGASSFSEVLENSFVTQRAPGSAFIFSIQGDSHPERPQQFDADLYMQTMKNVQAEGADFFLTIGDDFSVDKLSPPTKEGVEQLYIYQRQFLAQIGKSSPVFLVNGNHEQAAKYLLDGTPNNVAVWAQNARNKYFSQPAPDNFYSGDTQAVEFIGQLRDYYAWTWGDALVVTIDPYWHSAVPVDSVLGGGGDKNIDLWDITLGDAQYQWLKKTLEESKAKYKFVFTHHVLGTGRGGTDMASQYEWGGKNKKGVWEFDKKRPGWELPIHQLMAKNGVTIFFQGHDHVFVKQELDGVIYQSLPEPADPNYAFYNADAYKSDVKYPNTGHVRVSVSAQQVKVEYISSVLPKNETKEKANGTVIYSYIVLPKN</sequence>
<keyword evidence="1 3" id="KW-0732">Signal</keyword>
<keyword evidence="8" id="KW-1185">Reference proteome</keyword>
<evidence type="ECO:0000256" key="3">
    <source>
        <dbReference type="SAM" id="SignalP"/>
    </source>
</evidence>
<feature type="compositionally biased region" description="Low complexity" evidence="2">
    <location>
        <begin position="35"/>
        <end position="52"/>
    </location>
</feature>
<feature type="compositionally biased region" description="Low complexity" evidence="2">
    <location>
        <begin position="60"/>
        <end position="69"/>
    </location>
</feature>
<dbReference type="AlphaFoldDB" id="A0A8T7M4G2"/>
<dbReference type="PANTHER" id="PTHR22953:SF153">
    <property type="entry name" value="PURPLE ACID PHOSPHATASE"/>
    <property type="match status" value="1"/>
</dbReference>
<dbReference type="InterPro" id="IPR029052">
    <property type="entry name" value="Metallo-depent_PP-like"/>
</dbReference>
<accession>A0A8T7M4G2</accession>
<dbReference type="PROSITE" id="PS51257">
    <property type="entry name" value="PROKAR_LIPOPROTEIN"/>
    <property type="match status" value="1"/>
</dbReference>
<dbReference type="Pfam" id="PF00149">
    <property type="entry name" value="Metallophos"/>
    <property type="match status" value="1"/>
</dbReference>
<protein>
    <submittedName>
        <fullName evidence="5">Metallophosphoesterase</fullName>
    </submittedName>
</protein>
<evidence type="ECO:0000313" key="7">
    <source>
        <dbReference type="Proteomes" id="UP000521676"/>
    </source>
</evidence>
<evidence type="ECO:0000259" key="4">
    <source>
        <dbReference type="Pfam" id="PF00149"/>
    </source>
</evidence>
<name>A0A8T7M4G2_9CHLR</name>
<dbReference type="InterPro" id="IPR004843">
    <property type="entry name" value="Calcineurin-like_PHP"/>
</dbReference>
<dbReference type="EMBL" id="JACATZ010000001">
    <property type="protein sequence ID" value="NWJ46964.1"/>
    <property type="molecule type" value="Genomic_DNA"/>
</dbReference>
<keyword evidence="6" id="KW-0614">Plasmid</keyword>
<feature type="chain" id="PRO_5035939873" evidence="3">
    <location>
        <begin position="28"/>
        <end position="531"/>
    </location>
</feature>
<evidence type="ECO:0000256" key="1">
    <source>
        <dbReference type="ARBA" id="ARBA00022729"/>
    </source>
</evidence>
<dbReference type="RefSeq" id="WP_341471926.1">
    <property type="nucleotide sequence ID" value="NZ_CP128401.1"/>
</dbReference>
<evidence type="ECO:0000256" key="2">
    <source>
        <dbReference type="SAM" id="MobiDB-lite"/>
    </source>
</evidence>
<gene>
    <name evidence="5" type="ORF">HXX08_13970</name>
    <name evidence="6" type="ORF">OZ401_004843</name>
</gene>
<dbReference type="InterPro" id="IPR006311">
    <property type="entry name" value="TAT_signal"/>
</dbReference>
<reference evidence="6" key="2">
    <citation type="journal article" date="2024" name="Nature">
        <title>Anoxygenic phototroph of the Chloroflexota uses a type I reaction centre.</title>
        <authorList>
            <person name="Tsuji J.M."/>
            <person name="Shaw N.A."/>
            <person name="Nagashima S."/>
            <person name="Venkiteswaran J.J."/>
            <person name="Schiff S.L."/>
            <person name="Watanabe T."/>
            <person name="Fukui M."/>
            <person name="Hanada S."/>
            <person name="Tank M."/>
            <person name="Neufeld J.D."/>
        </authorList>
    </citation>
    <scope>NUCLEOTIDE SEQUENCE</scope>
    <source>
        <strain evidence="6">L227-S17</strain>
        <plasmid evidence="6 8">unnamed1</plasmid>
    </source>
</reference>
<organism evidence="5 7">
    <name type="scientific">Candidatus Chlorohelix allophototropha</name>
    <dbReference type="NCBI Taxonomy" id="3003348"/>
    <lineage>
        <taxon>Bacteria</taxon>
        <taxon>Bacillati</taxon>
        <taxon>Chloroflexota</taxon>
        <taxon>Chloroflexia</taxon>
        <taxon>Candidatus Chloroheliales</taxon>
        <taxon>Candidatus Chloroheliaceae</taxon>
        <taxon>Candidatus Chlorohelix</taxon>
    </lineage>
</organism>
<reference evidence="5 7" key="1">
    <citation type="submission" date="2020-06" db="EMBL/GenBank/DDBJ databases">
        <title>Anoxygenic phototrophic Chloroflexota member uses a Type I reaction center.</title>
        <authorList>
            <person name="Tsuji J.M."/>
            <person name="Shaw N.A."/>
            <person name="Nagashima S."/>
            <person name="Venkiteswaran J."/>
            <person name="Schiff S.L."/>
            <person name="Hanada S."/>
            <person name="Tank M."/>
            <person name="Neufeld J.D."/>
        </authorList>
    </citation>
    <scope>NUCLEOTIDE SEQUENCE [LARGE SCALE GENOMIC DNA]</scope>
    <source>
        <strain evidence="5">L227-S17</strain>
    </source>
</reference>